<keyword evidence="8" id="KW-1185">Reference proteome</keyword>
<evidence type="ECO:0000256" key="3">
    <source>
        <dbReference type="ARBA" id="ARBA00022837"/>
    </source>
</evidence>
<keyword evidence="4" id="KW-1015">Disulfide bond</keyword>
<dbReference type="SMART" id="SM00159">
    <property type="entry name" value="PTX"/>
    <property type="match status" value="1"/>
</dbReference>
<protein>
    <submittedName>
        <fullName evidence="9">Uncharacterized protein LOC115472509</fullName>
    </submittedName>
</protein>
<dbReference type="OrthoDB" id="9948593at2759"/>
<dbReference type="InterPro" id="IPR001759">
    <property type="entry name" value="PTX_dom"/>
</dbReference>
<feature type="domain" description="Pentraxin (PTX)" evidence="7">
    <location>
        <begin position="14"/>
        <end position="227"/>
    </location>
</feature>
<dbReference type="AlphaFoldDB" id="A0A6P7YIB7"/>
<dbReference type="InterPro" id="IPR035992">
    <property type="entry name" value="Ricin_B-like_lectins"/>
</dbReference>
<dbReference type="PRINTS" id="PR00895">
    <property type="entry name" value="PENTAXIN"/>
</dbReference>
<accession>A0A6P7YIB7</accession>
<keyword evidence="2" id="KW-0479">Metal-binding</keyword>
<organism evidence="8 9">
    <name type="scientific">Microcaecilia unicolor</name>
    <dbReference type="NCBI Taxonomy" id="1415580"/>
    <lineage>
        <taxon>Eukaryota</taxon>
        <taxon>Metazoa</taxon>
        <taxon>Chordata</taxon>
        <taxon>Craniata</taxon>
        <taxon>Vertebrata</taxon>
        <taxon>Euteleostomi</taxon>
        <taxon>Amphibia</taxon>
        <taxon>Gymnophiona</taxon>
        <taxon>Siphonopidae</taxon>
        <taxon>Microcaecilia</taxon>
    </lineage>
</organism>
<dbReference type="GeneID" id="115472509"/>
<evidence type="ECO:0000256" key="6">
    <source>
        <dbReference type="PROSITE-ProRule" id="PRU01172"/>
    </source>
</evidence>
<dbReference type="Pfam" id="PF00354">
    <property type="entry name" value="Pentaxin"/>
    <property type="match status" value="1"/>
</dbReference>
<evidence type="ECO:0000256" key="5">
    <source>
        <dbReference type="ARBA" id="ARBA00023180"/>
    </source>
</evidence>
<evidence type="ECO:0000313" key="9">
    <source>
        <dbReference type="RefSeq" id="XP_030062659.1"/>
    </source>
</evidence>
<dbReference type="GO" id="GO:0046872">
    <property type="term" value="F:metal ion binding"/>
    <property type="evidence" value="ECO:0007669"/>
    <property type="project" value="UniProtKB-KW"/>
</dbReference>
<dbReference type="SUPFAM" id="SSF49899">
    <property type="entry name" value="Concanavalin A-like lectins/glucanases"/>
    <property type="match status" value="1"/>
</dbReference>
<gene>
    <name evidence="9" type="primary">LOC115472509</name>
</gene>
<dbReference type="RefSeq" id="XP_030062659.1">
    <property type="nucleotide sequence ID" value="XM_030206799.1"/>
</dbReference>
<dbReference type="InterPro" id="IPR051360">
    <property type="entry name" value="Neuronal_Pentraxin_Related"/>
</dbReference>
<reference evidence="9" key="1">
    <citation type="submission" date="2025-08" db="UniProtKB">
        <authorList>
            <consortium name="RefSeq"/>
        </authorList>
    </citation>
    <scope>IDENTIFICATION</scope>
</reference>
<keyword evidence="5" id="KW-0325">Glycoprotein</keyword>
<evidence type="ECO:0000256" key="2">
    <source>
        <dbReference type="ARBA" id="ARBA00022723"/>
    </source>
</evidence>
<comment type="caution">
    <text evidence="6">Lacks conserved residue(s) required for the propagation of feature annotation.</text>
</comment>
<dbReference type="InParanoid" id="A0A6P7YIB7"/>
<dbReference type="InterPro" id="IPR016187">
    <property type="entry name" value="CTDL_fold"/>
</dbReference>
<name>A0A6P7YIB7_9AMPH</name>
<keyword evidence="3" id="KW-0106">Calcium</keyword>
<dbReference type="InterPro" id="IPR013320">
    <property type="entry name" value="ConA-like_dom_sf"/>
</dbReference>
<dbReference type="KEGG" id="muo:115472509"/>
<dbReference type="SUPFAM" id="SSF56436">
    <property type="entry name" value="C-type lectin-like"/>
    <property type="match status" value="1"/>
</dbReference>
<proteinExistence type="predicted"/>
<evidence type="ECO:0000256" key="4">
    <source>
        <dbReference type="ARBA" id="ARBA00023157"/>
    </source>
</evidence>
<evidence type="ECO:0000259" key="7">
    <source>
        <dbReference type="PROSITE" id="PS51828"/>
    </source>
</evidence>
<evidence type="ECO:0000313" key="8">
    <source>
        <dbReference type="Proteomes" id="UP000515156"/>
    </source>
</evidence>
<dbReference type="Gene3D" id="2.80.10.50">
    <property type="match status" value="1"/>
</dbReference>
<sequence>MRAKQAFKEYTHSFDLQFPCCATEQQNHVRLENAIPNYLTKLTLSVWVRSNITSSKMMCPLSYSLKSRKTELALFLLVPFGISLHLKGNIFLKGTNIYLLDGSWHHIVLMLSNAPSSEPYSVYIDGLRWIPTDANYGRFQHKGVSIGGSLVLGHLEMLEKGGFQAGSAFFGDISEVNLWDSALPAQYVKLLAVSKTRWKFPGNVVKWNAFADKVTGAVKKILPGEKDTGPFMWFGPLKVVDSFSYLCVNAKTFVVYLEEGLAACANNSFWALQHNDRVRNIMIPIICLVVGPDGSSVQADTDCAKSQKSSFRLLPDGRLQNVYTGLCLSQAQKDSQLFLLKCSKASLYFLLSEETYCPLIGSWQSTASTCVYIEPRSGLTWNASLQYCSRFRNTSLISIHNTETLVSNNGDIMCYGKSNMVVS</sequence>
<comment type="cofactor">
    <cofactor evidence="1">
        <name>Ca(2+)</name>
        <dbReference type="ChEBI" id="CHEBI:29108"/>
    </cofactor>
</comment>
<evidence type="ECO:0000256" key="1">
    <source>
        <dbReference type="ARBA" id="ARBA00001913"/>
    </source>
</evidence>
<dbReference type="PANTHER" id="PTHR19277:SF125">
    <property type="entry name" value="B6"/>
    <property type="match status" value="1"/>
</dbReference>
<dbReference type="Gene3D" id="2.60.120.200">
    <property type="match status" value="1"/>
</dbReference>
<dbReference type="PANTHER" id="PTHR19277">
    <property type="entry name" value="PENTRAXIN"/>
    <property type="match status" value="1"/>
</dbReference>
<dbReference type="PROSITE" id="PS51828">
    <property type="entry name" value="PTX_2"/>
    <property type="match status" value="1"/>
</dbReference>
<dbReference type="SUPFAM" id="SSF50370">
    <property type="entry name" value="Ricin B-like lectins"/>
    <property type="match status" value="1"/>
</dbReference>
<dbReference type="Proteomes" id="UP000515156">
    <property type="component" value="Chromosome 6"/>
</dbReference>